<evidence type="ECO:0000256" key="7">
    <source>
        <dbReference type="SAM" id="MobiDB-lite"/>
    </source>
</evidence>
<dbReference type="Gene3D" id="3.30.1330.20">
    <property type="entry name" value="Tubulin/FtsZ, C-terminal domain"/>
    <property type="match status" value="1"/>
</dbReference>
<keyword evidence="2 4" id="KW-0547">Nucleotide-binding</keyword>
<evidence type="ECO:0000256" key="4">
    <source>
        <dbReference type="HAMAP-Rule" id="MF_00909"/>
    </source>
</evidence>
<dbReference type="InterPro" id="IPR018316">
    <property type="entry name" value="Tubulin/FtsZ_2-layer-sand-dom"/>
</dbReference>
<feature type="region of interest" description="Disordered" evidence="7">
    <location>
        <begin position="342"/>
        <end position="371"/>
    </location>
</feature>
<accession>A0A1F6BTF0</accession>
<dbReference type="PROSITE" id="PS01135">
    <property type="entry name" value="FTSZ_2"/>
    <property type="match status" value="1"/>
</dbReference>
<dbReference type="FunFam" id="3.40.50.1440:FF:000001">
    <property type="entry name" value="Cell division protein FtsZ"/>
    <property type="match status" value="1"/>
</dbReference>
<dbReference type="InterPro" id="IPR008280">
    <property type="entry name" value="Tub_FtsZ_C"/>
</dbReference>
<evidence type="ECO:0000313" key="11">
    <source>
        <dbReference type="Proteomes" id="UP000179368"/>
    </source>
</evidence>
<dbReference type="InterPro" id="IPR020805">
    <property type="entry name" value="Cell_div_FtsZ_CS"/>
</dbReference>
<dbReference type="GO" id="GO:0032153">
    <property type="term" value="C:cell division site"/>
    <property type="evidence" value="ECO:0007669"/>
    <property type="project" value="UniProtKB-UniRule"/>
</dbReference>
<dbReference type="EMBL" id="MFKG01000040">
    <property type="protein sequence ID" value="OGG39817.1"/>
    <property type="molecule type" value="Genomic_DNA"/>
</dbReference>
<proteinExistence type="inferred from homology"/>
<keyword evidence="4 6" id="KW-0131">Cell cycle</keyword>
<feature type="binding site" evidence="4">
    <location>
        <begin position="19"/>
        <end position="23"/>
    </location>
    <ligand>
        <name>GTP</name>
        <dbReference type="ChEBI" id="CHEBI:37565"/>
    </ligand>
</feature>
<dbReference type="InterPro" id="IPR037103">
    <property type="entry name" value="Tubulin/FtsZ-like_C"/>
</dbReference>
<feature type="binding site" evidence="4">
    <location>
        <position position="142"/>
    </location>
    <ligand>
        <name>GTP</name>
        <dbReference type="ChEBI" id="CHEBI:37565"/>
    </ligand>
</feature>
<dbReference type="GO" id="GO:0003924">
    <property type="term" value="F:GTPase activity"/>
    <property type="evidence" value="ECO:0007669"/>
    <property type="project" value="UniProtKB-UniRule"/>
</dbReference>
<feature type="binding site" evidence="4">
    <location>
        <position position="186"/>
    </location>
    <ligand>
        <name>GTP</name>
        <dbReference type="ChEBI" id="CHEBI:37565"/>
    </ligand>
</feature>
<keyword evidence="4" id="KW-0963">Cytoplasm</keyword>
<comment type="function">
    <text evidence="4 6">Essential cell division protein that forms a contractile ring structure (Z ring) at the future cell division site. The regulation of the ring assembly controls the timing and the location of cell division. One of the functions of the FtsZ ring is to recruit other cell division proteins to the septum to produce a new cell wall between the dividing cells. Binds GTP and shows GTPase activity.</text>
</comment>
<evidence type="ECO:0000313" key="10">
    <source>
        <dbReference type="EMBL" id="OGG39817.1"/>
    </source>
</evidence>
<comment type="similarity">
    <text evidence="1 4 6">Belongs to the FtsZ family.</text>
</comment>
<keyword evidence="4 6" id="KW-0717">Septation</keyword>
<reference evidence="10 11" key="1">
    <citation type="journal article" date="2016" name="Nat. Commun.">
        <title>Thousands of microbial genomes shed light on interconnected biogeochemical processes in an aquifer system.</title>
        <authorList>
            <person name="Anantharaman K."/>
            <person name="Brown C.T."/>
            <person name="Hug L.A."/>
            <person name="Sharon I."/>
            <person name="Castelle C.J."/>
            <person name="Probst A.J."/>
            <person name="Thomas B.C."/>
            <person name="Singh A."/>
            <person name="Wilkins M.J."/>
            <person name="Karaoz U."/>
            <person name="Brodie E.L."/>
            <person name="Williams K.H."/>
            <person name="Hubbard S.S."/>
            <person name="Banfield J.F."/>
        </authorList>
    </citation>
    <scope>NUCLEOTIDE SEQUENCE [LARGE SCALE GENOMIC DNA]</scope>
</reference>
<organism evidence="10 11">
    <name type="scientific">Candidatus Jorgensenbacteria bacterium GWA1_49_17</name>
    <dbReference type="NCBI Taxonomy" id="1798467"/>
    <lineage>
        <taxon>Bacteria</taxon>
        <taxon>Candidatus Joergenseniibacteriota</taxon>
    </lineage>
</organism>
<dbReference type="GO" id="GO:0005737">
    <property type="term" value="C:cytoplasm"/>
    <property type="evidence" value="ECO:0007669"/>
    <property type="project" value="UniProtKB-SubCell"/>
</dbReference>
<evidence type="ECO:0000256" key="2">
    <source>
        <dbReference type="ARBA" id="ARBA00022741"/>
    </source>
</evidence>
<evidence type="ECO:0000256" key="5">
    <source>
        <dbReference type="NCBIfam" id="TIGR00065"/>
    </source>
</evidence>
<gene>
    <name evidence="4" type="primary">ftsZ</name>
    <name evidence="10" type="ORF">A2116_02090</name>
</gene>
<protein>
    <recommendedName>
        <fullName evidence="4 5">Cell division protein FtsZ</fullName>
    </recommendedName>
</protein>
<comment type="subcellular location">
    <subcellularLocation>
        <location evidence="4">Cytoplasm</location>
    </subcellularLocation>
    <text evidence="4">Assembles at midcell at the inner surface of the cytoplasmic membrane.</text>
</comment>
<dbReference type="GO" id="GO:0051258">
    <property type="term" value="P:protein polymerization"/>
    <property type="evidence" value="ECO:0007669"/>
    <property type="project" value="UniProtKB-UniRule"/>
</dbReference>
<dbReference type="PRINTS" id="PR00423">
    <property type="entry name" value="CELLDVISFTSZ"/>
</dbReference>
<dbReference type="SUPFAM" id="SSF52490">
    <property type="entry name" value="Tubulin nucleotide-binding domain-like"/>
    <property type="match status" value="1"/>
</dbReference>
<dbReference type="Gene3D" id="3.40.50.1440">
    <property type="entry name" value="Tubulin/FtsZ, GTPase domain"/>
    <property type="match status" value="1"/>
</dbReference>
<dbReference type="InterPro" id="IPR003008">
    <property type="entry name" value="Tubulin_FtsZ_GTPase"/>
</dbReference>
<dbReference type="InterPro" id="IPR036525">
    <property type="entry name" value="Tubulin/FtsZ_GTPase_sf"/>
</dbReference>
<dbReference type="SMART" id="SM00865">
    <property type="entry name" value="Tubulin_C"/>
    <property type="match status" value="1"/>
</dbReference>
<comment type="caution">
    <text evidence="10">The sequence shown here is derived from an EMBL/GenBank/DDBJ whole genome shotgun (WGS) entry which is preliminary data.</text>
</comment>
<dbReference type="GO" id="GO:0043093">
    <property type="term" value="P:FtsZ-dependent cytokinesis"/>
    <property type="evidence" value="ECO:0007669"/>
    <property type="project" value="UniProtKB-UniRule"/>
</dbReference>
<feature type="domain" description="Tubulin/FtsZ 2-layer sandwich" evidence="9">
    <location>
        <begin position="206"/>
        <end position="324"/>
    </location>
</feature>
<keyword evidence="4 6" id="KW-0132">Cell division</keyword>
<feature type="binding site" evidence="4">
    <location>
        <position position="138"/>
    </location>
    <ligand>
        <name>GTP</name>
        <dbReference type="ChEBI" id="CHEBI:37565"/>
    </ligand>
</feature>
<evidence type="ECO:0000256" key="1">
    <source>
        <dbReference type="ARBA" id="ARBA00009690"/>
    </source>
</evidence>
<dbReference type="HAMAP" id="MF_00909">
    <property type="entry name" value="FtsZ"/>
    <property type="match status" value="1"/>
</dbReference>
<keyword evidence="3 4" id="KW-0342">GTP-binding</keyword>
<evidence type="ECO:0000259" key="9">
    <source>
        <dbReference type="SMART" id="SM00865"/>
    </source>
</evidence>
<dbReference type="InterPro" id="IPR024757">
    <property type="entry name" value="FtsZ_C"/>
</dbReference>
<dbReference type="CDD" id="cd02201">
    <property type="entry name" value="FtsZ_type1"/>
    <property type="match status" value="1"/>
</dbReference>
<feature type="domain" description="Tubulin/FtsZ GTPase" evidence="8">
    <location>
        <begin position="11"/>
        <end position="204"/>
    </location>
</feature>
<dbReference type="GO" id="GO:0005525">
    <property type="term" value="F:GTP binding"/>
    <property type="evidence" value="ECO:0007669"/>
    <property type="project" value="UniProtKB-UniRule"/>
</dbReference>
<evidence type="ECO:0000259" key="8">
    <source>
        <dbReference type="SMART" id="SM00864"/>
    </source>
</evidence>
<dbReference type="Pfam" id="PF12327">
    <property type="entry name" value="FtsZ_C"/>
    <property type="match status" value="1"/>
</dbReference>
<dbReference type="NCBIfam" id="TIGR00065">
    <property type="entry name" value="ftsZ"/>
    <property type="match status" value="1"/>
</dbReference>
<comment type="subunit">
    <text evidence="4">Homodimer. Polymerizes to form a dynamic ring structure in a strictly GTP-dependent manner. Interacts directly with several other division proteins.</text>
</comment>
<dbReference type="InterPro" id="IPR000158">
    <property type="entry name" value="Cell_div_FtsZ"/>
</dbReference>
<dbReference type="Proteomes" id="UP000179368">
    <property type="component" value="Unassembled WGS sequence"/>
</dbReference>
<evidence type="ECO:0000256" key="3">
    <source>
        <dbReference type="ARBA" id="ARBA00023134"/>
    </source>
</evidence>
<feature type="binding site" evidence="4">
    <location>
        <begin position="107"/>
        <end position="109"/>
    </location>
    <ligand>
        <name>GTP</name>
        <dbReference type="ChEBI" id="CHEBI:37565"/>
    </ligand>
</feature>
<dbReference type="InterPro" id="IPR045061">
    <property type="entry name" value="FtsZ/CetZ"/>
</dbReference>
<dbReference type="SMART" id="SM00864">
    <property type="entry name" value="Tubulin"/>
    <property type="match status" value="1"/>
</dbReference>
<name>A0A1F6BTF0_9BACT</name>
<dbReference type="PANTHER" id="PTHR30314:SF3">
    <property type="entry name" value="MITOCHONDRIAL DIVISION PROTEIN FSZA"/>
    <property type="match status" value="1"/>
</dbReference>
<dbReference type="PANTHER" id="PTHR30314">
    <property type="entry name" value="CELL DIVISION PROTEIN FTSZ-RELATED"/>
    <property type="match status" value="1"/>
</dbReference>
<dbReference type="AlphaFoldDB" id="A0A1F6BTF0"/>
<evidence type="ECO:0000256" key="6">
    <source>
        <dbReference type="RuleBase" id="RU000631"/>
    </source>
</evidence>
<sequence length="385" mass="40927">MVSKKKSGVTRIKVIGVGGGGGNAVSRMMENAKLRGVEFLAINTDAQDLNHTSAHHKIYIGKALTRGLGAGMNPEIGKQAAEENRSEIMEALDETDIVFVTAGFGGGTGTGAAPIISEIAREKGVLTIAIVTKPFSFEGSERARIAQEGLSNIRDKVDALVVIPNDRIFTLINKDTSVAKAFGFVDSILEQAVKAVAEIVNAPGIINVDFADIKATVKDAGPALIGIGIASGADRSMKAVENAINSPLLETPVDGAKRVLFAVAGGRDIKMSEINDAAKAIVSNLDANAKIIFGAYYDRTLKDKSLKVTVIAAGFNGLLGGSRLGRELPSLFMSHEPKAAVIEDKNKDEEVSEEEAKQEKGDKKKKSVTDKSEWDIPAFLRKKKR</sequence>
<dbReference type="GO" id="GO:0000917">
    <property type="term" value="P:division septum assembly"/>
    <property type="evidence" value="ECO:0007669"/>
    <property type="project" value="UniProtKB-KW"/>
</dbReference>
<dbReference type="Pfam" id="PF00091">
    <property type="entry name" value="Tubulin"/>
    <property type="match status" value="1"/>
</dbReference>
<dbReference type="SUPFAM" id="SSF55307">
    <property type="entry name" value="Tubulin C-terminal domain-like"/>
    <property type="match status" value="1"/>
</dbReference>